<dbReference type="GO" id="GO:0008239">
    <property type="term" value="F:dipeptidyl-peptidase activity"/>
    <property type="evidence" value="ECO:0007669"/>
    <property type="project" value="TreeGrafter"/>
</dbReference>
<dbReference type="Proteomes" id="UP000002358">
    <property type="component" value="Unassembled WGS sequence"/>
</dbReference>
<evidence type="ECO:0000256" key="1">
    <source>
        <dbReference type="ARBA" id="ARBA00004606"/>
    </source>
</evidence>
<keyword evidence="14" id="KW-0325">Glycoprotein</keyword>
<dbReference type="OrthoDB" id="16520at2759"/>
<evidence type="ECO:0000256" key="6">
    <source>
        <dbReference type="ARBA" id="ARBA00022670"/>
    </source>
</evidence>
<dbReference type="GO" id="GO:0008236">
    <property type="term" value="F:serine-type peptidase activity"/>
    <property type="evidence" value="ECO:0007669"/>
    <property type="project" value="UniProtKB-KW"/>
</dbReference>
<dbReference type="GO" id="GO:0005576">
    <property type="term" value="C:extracellular region"/>
    <property type="evidence" value="ECO:0007669"/>
    <property type="project" value="UniProtKB-SubCell"/>
</dbReference>
<evidence type="ECO:0000313" key="19">
    <source>
        <dbReference type="EnsemblMetazoa" id="XP_031781450"/>
    </source>
</evidence>
<dbReference type="RefSeq" id="XP_031781450.1">
    <property type="nucleotide sequence ID" value="XM_031925590.1"/>
</dbReference>
<dbReference type="InterPro" id="IPR002469">
    <property type="entry name" value="Peptidase_S9B_N"/>
</dbReference>
<evidence type="ECO:0000256" key="11">
    <source>
        <dbReference type="ARBA" id="ARBA00022968"/>
    </source>
</evidence>
<keyword evidence="20" id="KW-1185">Reference proteome</keyword>
<dbReference type="SUPFAM" id="SSF82171">
    <property type="entry name" value="DPP6 N-terminal domain-like"/>
    <property type="match status" value="1"/>
</dbReference>
<comment type="subcellular location">
    <subcellularLocation>
        <location evidence="15">Endomembrane system</location>
        <topology evidence="15">Single-pass membrane protein</topology>
    </subcellularLocation>
    <subcellularLocation>
        <location evidence="1">Membrane</location>
        <topology evidence="1">Single-pass type II membrane protein</topology>
    </subcellularLocation>
    <subcellularLocation>
        <location evidence="2">Secreted</location>
    </subcellularLocation>
</comment>
<keyword evidence="11" id="KW-0735">Signal-anchor</keyword>
<evidence type="ECO:0000256" key="16">
    <source>
        <dbReference type="ARBA" id="ARBA00072929"/>
    </source>
</evidence>
<proteinExistence type="inferred from homology"/>
<sequence length="598" mass="67744">MKFYSCQFLVKQKDFVHGAQAYPQSLLFVQSFWELCEYYFTTASWISPMEICITWMNRPQNLSVVSICKSPLWKCNEIQKVVGETHGWVDTPPESPIFSINGSSYIAISPVRDGPAGFYKHIVWVNVLNQKIVPLTHGKFEVTRILAWDQINNTIYFMAIPSNNPSQRHLYCVSSLIPRIGNSMHAAVCLSCRSMNQRTNHIFMDFISARSTVTERAAHAKYIDVLIGEEKHKDDVSVPVIPAKTLNESRRKGERSKLPKTLETCQYFNAIFSPNLDYFVLECLGPGIPTVALYKTETPMPRFLTLLQNNTLLKERISHLALPQIKTFPVQISGGYNAQVRLYLPPGLREDEITRYPLVVQVYGAPGSQLVTDVFKIDWNVYLSSRKNIIIAQIDGRGSGGQGYQLLHEVYKRLGTVEITDQLEVTEYLRDSLHFVDKRRVAVWGWSYGGFVAAHVLAHADQDVFHCGISVAPIVSWKLYDSAYAERYMGSPNFTANYQGYVEADLSNKVEHLRNRMFYLIHGTADDNVQFQQSMVLVRSMAKKGILFRQQVYPDVSHSLAGVKEHLYLSMAQFLDDCFLKQVPVDSKAGLSSGGSTA</sequence>
<reference evidence="19" key="1">
    <citation type="submission" date="2021-01" db="UniProtKB">
        <authorList>
            <consortium name="EnsemblMetazoa"/>
        </authorList>
    </citation>
    <scope>IDENTIFICATION</scope>
</reference>
<dbReference type="GO" id="GO:0012505">
    <property type="term" value="C:endomembrane system"/>
    <property type="evidence" value="ECO:0007669"/>
    <property type="project" value="UniProtKB-SubCell"/>
</dbReference>
<feature type="domain" description="Dipeptidylpeptidase IV N-terminal" evidence="18">
    <location>
        <begin position="37"/>
        <end position="196"/>
    </location>
</feature>
<keyword evidence="12" id="KW-1133">Transmembrane helix</keyword>
<dbReference type="InParanoid" id="A0A7M7Q3U4"/>
<dbReference type="KEGG" id="nvi:100679968"/>
<dbReference type="InterPro" id="IPR029058">
    <property type="entry name" value="AB_hydrolase_fold"/>
</dbReference>
<dbReference type="Gene3D" id="3.40.50.1820">
    <property type="entry name" value="alpha/beta hydrolase"/>
    <property type="match status" value="1"/>
</dbReference>
<dbReference type="Gene3D" id="2.140.10.30">
    <property type="entry name" value="Dipeptidylpeptidase IV, N-terminal domain"/>
    <property type="match status" value="2"/>
</dbReference>
<dbReference type="SMR" id="A0A7M7Q3U4"/>
<keyword evidence="13" id="KW-0472">Membrane</keyword>
<evidence type="ECO:0000256" key="3">
    <source>
        <dbReference type="ARBA" id="ARBA00010036"/>
    </source>
</evidence>
<dbReference type="GO" id="GO:0006508">
    <property type="term" value="P:proteolysis"/>
    <property type="evidence" value="ECO:0007669"/>
    <property type="project" value="UniProtKB-KW"/>
</dbReference>
<evidence type="ECO:0000256" key="10">
    <source>
        <dbReference type="ARBA" id="ARBA00022825"/>
    </source>
</evidence>
<dbReference type="GO" id="GO:0004177">
    <property type="term" value="F:aminopeptidase activity"/>
    <property type="evidence" value="ECO:0007669"/>
    <property type="project" value="UniProtKB-KW"/>
</dbReference>
<dbReference type="FunFam" id="3.40.50.1820:FF:000003">
    <property type="entry name" value="Dipeptidyl peptidase 4"/>
    <property type="match status" value="1"/>
</dbReference>
<evidence type="ECO:0000256" key="9">
    <source>
        <dbReference type="ARBA" id="ARBA00022801"/>
    </source>
</evidence>
<evidence type="ECO:0000256" key="15">
    <source>
        <dbReference type="ARBA" id="ARBA00037847"/>
    </source>
</evidence>
<dbReference type="SUPFAM" id="SSF53474">
    <property type="entry name" value="alpha/beta-Hydrolases"/>
    <property type="match status" value="1"/>
</dbReference>
<feature type="domain" description="Peptidase S9 prolyl oligopeptidase catalytic" evidence="17">
    <location>
        <begin position="377"/>
        <end position="580"/>
    </location>
</feature>
<keyword evidence="4" id="KW-0031">Aminopeptidase</keyword>
<evidence type="ECO:0000259" key="17">
    <source>
        <dbReference type="Pfam" id="PF00326"/>
    </source>
</evidence>
<keyword evidence="7" id="KW-0812">Transmembrane</keyword>
<dbReference type="PANTHER" id="PTHR11731">
    <property type="entry name" value="PROTEASE FAMILY S9B,C DIPEPTIDYL-PEPTIDASE IV-RELATED"/>
    <property type="match status" value="1"/>
</dbReference>
<dbReference type="AlphaFoldDB" id="A0A7M7Q3U4"/>
<dbReference type="FunCoup" id="A0A7M7Q3U4">
    <property type="interactions" value="149"/>
</dbReference>
<dbReference type="Pfam" id="PF00930">
    <property type="entry name" value="DPPIV_N"/>
    <property type="match status" value="1"/>
</dbReference>
<organism evidence="19 20">
    <name type="scientific">Nasonia vitripennis</name>
    <name type="common">Parasitic wasp</name>
    <dbReference type="NCBI Taxonomy" id="7425"/>
    <lineage>
        <taxon>Eukaryota</taxon>
        <taxon>Metazoa</taxon>
        <taxon>Ecdysozoa</taxon>
        <taxon>Arthropoda</taxon>
        <taxon>Hexapoda</taxon>
        <taxon>Insecta</taxon>
        <taxon>Pterygota</taxon>
        <taxon>Neoptera</taxon>
        <taxon>Endopterygota</taxon>
        <taxon>Hymenoptera</taxon>
        <taxon>Apocrita</taxon>
        <taxon>Proctotrupomorpha</taxon>
        <taxon>Chalcidoidea</taxon>
        <taxon>Pteromalidae</taxon>
        <taxon>Pteromalinae</taxon>
        <taxon>Nasonia</taxon>
    </lineage>
</organism>
<evidence type="ECO:0000256" key="7">
    <source>
        <dbReference type="ARBA" id="ARBA00022692"/>
    </source>
</evidence>
<protein>
    <recommendedName>
        <fullName evidence="16">Venom dipeptidyl peptidase 4</fullName>
    </recommendedName>
</protein>
<keyword evidence="9" id="KW-0378">Hydrolase</keyword>
<evidence type="ECO:0000256" key="4">
    <source>
        <dbReference type="ARBA" id="ARBA00022438"/>
    </source>
</evidence>
<evidence type="ECO:0000256" key="13">
    <source>
        <dbReference type="ARBA" id="ARBA00023136"/>
    </source>
</evidence>
<keyword evidence="10" id="KW-0720">Serine protease</keyword>
<keyword evidence="8" id="KW-0732">Signal</keyword>
<dbReference type="EnsemblMetazoa" id="XM_031925590">
    <property type="protein sequence ID" value="XP_031781450"/>
    <property type="gene ID" value="LOC100679968"/>
</dbReference>
<dbReference type="GeneID" id="100679968"/>
<evidence type="ECO:0000256" key="12">
    <source>
        <dbReference type="ARBA" id="ARBA00022989"/>
    </source>
</evidence>
<evidence type="ECO:0000256" key="5">
    <source>
        <dbReference type="ARBA" id="ARBA00022525"/>
    </source>
</evidence>
<dbReference type="PANTHER" id="PTHR11731:SF200">
    <property type="entry name" value="DIPEPTIDYL PEPTIDASE 10, ISOFORM B"/>
    <property type="match status" value="1"/>
</dbReference>
<evidence type="ECO:0000256" key="14">
    <source>
        <dbReference type="ARBA" id="ARBA00023180"/>
    </source>
</evidence>
<dbReference type="Pfam" id="PF00326">
    <property type="entry name" value="Peptidase_S9"/>
    <property type="match status" value="1"/>
</dbReference>
<name>A0A7M7Q3U4_NASVI</name>
<dbReference type="GO" id="GO:0005886">
    <property type="term" value="C:plasma membrane"/>
    <property type="evidence" value="ECO:0007669"/>
    <property type="project" value="TreeGrafter"/>
</dbReference>
<accession>A0A7M7Q3U4</accession>
<evidence type="ECO:0000313" key="20">
    <source>
        <dbReference type="Proteomes" id="UP000002358"/>
    </source>
</evidence>
<dbReference type="InterPro" id="IPR050278">
    <property type="entry name" value="Serine_Prot_S9B/DPPIV"/>
</dbReference>
<evidence type="ECO:0000256" key="8">
    <source>
        <dbReference type="ARBA" id="ARBA00022729"/>
    </source>
</evidence>
<keyword evidence="5" id="KW-0964">Secreted</keyword>
<dbReference type="InterPro" id="IPR001375">
    <property type="entry name" value="Peptidase_S9_cat"/>
</dbReference>
<evidence type="ECO:0000256" key="2">
    <source>
        <dbReference type="ARBA" id="ARBA00004613"/>
    </source>
</evidence>
<comment type="similarity">
    <text evidence="3">Belongs to the peptidase S9B family. DPPIV subfamily.</text>
</comment>
<keyword evidence="6" id="KW-0645">Protease</keyword>
<evidence type="ECO:0000259" key="18">
    <source>
        <dbReference type="Pfam" id="PF00930"/>
    </source>
</evidence>